<dbReference type="AlphaFoldDB" id="B3SFL5"/>
<dbReference type="KEGG" id="tad:TRIADDRAFT_63004"/>
<gene>
    <name evidence="1" type="ORF">TRIADDRAFT_63004</name>
</gene>
<feature type="non-terminal residue" evidence="1">
    <location>
        <position position="339"/>
    </location>
</feature>
<proteinExistence type="predicted"/>
<evidence type="ECO:0000313" key="1">
    <source>
        <dbReference type="EMBL" id="EDV18480.1"/>
    </source>
</evidence>
<reference evidence="1 2" key="1">
    <citation type="journal article" date="2008" name="Nature">
        <title>The Trichoplax genome and the nature of placozoans.</title>
        <authorList>
            <person name="Srivastava M."/>
            <person name="Begovic E."/>
            <person name="Chapman J."/>
            <person name="Putnam N.H."/>
            <person name="Hellsten U."/>
            <person name="Kawashima T."/>
            <person name="Kuo A."/>
            <person name="Mitros T."/>
            <person name="Salamov A."/>
            <person name="Carpenter M.L."/>
            <person name="Signorovitch A.Y."/>
            <person name="Moreno M.A."/>
            <person name="Kamm K."/>
            <person name="Grimwood J."/>
            <person name="Schmutz J."/>
            <person name="Shapiro H."/>
            <person name="Grigoriev I.V."/>
            <person name="Buss L.W."/>
            <person name="Schierwater B."/>
            <person name="Dellaporta S.L."/>
            <person name="Rokhsar D.S."/>
        </authorList>
    </citation>
    <scope>NUCLEOTIDE SEQUENCE [LARGE SCALE GENOMIC DNA]</scope>
    <source>
        <strain evidence="1 2">Grell-BS-1999</strain>
    </source>
</reference>
<keyword evidence="2" id="KW-1185">Reference proteome</keyword>
<protein>
    <submittedName>
        <fullName evidence="1">Uncharacterized protein</fullName>
    </submittedName>
</protein>
<sequence length="339" mass="38240">MHNNDAILAVREPKKFESKIQDIFGTSLPALKSTAIHIPEDAISIIVQHLGQQETNRINLQYLQDLRIRAVKFYTGEEITAARANYTINIKDTLAKHKLDIGRIDKLAASMLLTEHIVNLLPKEVKKEVSEHVDIKYLQYGAEGALGLEAAFSLYQLGIDEWNLPLKRVGGFYFKEAIVNSLVINMESVKRMVDEYNEYTLYEHIGEKEQSLIWEMVLGIGIGMFSPAPMLTMGVISLGAVKNYLDIEEQNIGKIGGGIIGLAGAYYAGIGTYYQYVASMISAAYVVDMLLGIKDIAVYGTDFRTNSLLEEYTEDFNIKDMHHIDIHHKIEDHYTTHYD</sequence>
<dbReference type="InParanoid" id="B3SFL5"/>
<evidence type="ECO:0000313" key="2">
    <source>
        <dbReference type="Proteomes" id="UP000009022"/>
    </source>
</evidence>
<dbReference type="Proteomes" id="UP000009022">
    <property type="component" value="Unassembled WGS sequence"/>
</dbReference>
<dbReference type="EMBL" id="DS986430">
    <property type="protein sequence ID" value="EDV18480.1"/>
    <property type="molecule type" value="Genomic_DNA"/>
</dbReference>
<accession>B3SFL5</accession>
<name>B3SFL5_TRIAD</name>
<dbReference type="HOGENOM" id="CLU_820350_0_0_1"/>
<organism evidence="1 2">
    <name type="scientific">Trichoplax adhaerens</name>
    <name type="common">Trichoplax reptans</name>
    <dbReference type="NCBI Taxonomy" id="10228"/>
    <lineage>
        <taxon>Eukaryota</taxon>
        <taxon>Metazoa</taxon>
        <taxon>Placozoa</taxon>
        <taxon>Uniplacotomia</taxon>
        <taxon>Trichoplacea</taxon>
        <taxon>Trichoplacidae</taxon>
        <taxon>Trichoplax</taxon>
    </lineage>
</organism>